<proteinExistence type="predicted"/>
<evidence type="ECO:0000313" key="3">
    <source>
        <dbReference type="Proteomes" id="UP000233556"/>
    </source>
</evidence>
<dbReference type="Proteomes" id="UP000233556">
    <property type="component" value="Unassembled WGS sequence"/>
</dbReference>
<name>A0A2I0T5S2_LIMLA</name>
<evidence type="ECO:0000256" key="1">
    <source>
        <dbReference type="SAM" id="MobiDB-lite"/>
    </source>
</evidence>
<dbReference type="EMBL" id="KZ518037">
    <property type="protein sequence ID" value="PKU29128.1"/>
    <property type="molecule type" value="Genomic_DNA"/>
</dbReference>
<organism evidence="2 3">
    <name type="scientific">Limosa lapponica baueri</name>
    <dbReference type="NCBI Taxonomy" id="1758121"/>
    <lineage>
        <taxon>Eukaryota</taxon>
        <taxon>Metazoa</taxon>
        <taxon>Chordata</taxon>
        <taxon>Craniata</taxon>
        <taxon>Vertebrata</taxon>
        <taxon>Euteleostomi</taxon>
        <taxon>Archelosauria</taxon>
        <taxon>Archosauria</taxon>
        <taxon>Dinosauria</taxon>
        <taxon>Saurischia</taxon>
        <taxon>Theropoda</taxon>
        <taxon>Coelurosauria</taxon>
        <taxon>Aves</taxon>
        <taxon>Neognathae</taxon>
        <taxon>Neoaves</taxon>
        <taxon>Charadriiformes</taxon>
        <taxon>Scolopacidae</taxon>
        <taxon>Limosa</taxon>
    </lineage>
</organism>
<gene>
    <name evidence="2" type="ORF">llap_20568</name>
</gene>
<reference evidence="3" key="1">
    <citation type="submission" date="2017-11" db="EMBL/GenBank/DDBJ databases">
        <authorList>
            <person name="Lima N.C."/>
            <person name="Parody-Merino A.M."/>
            <person name="Battley P.F."/>
            <person name="Fidler A.E."/>
            <person name="Prosdocimi F."/>
        </authorList>
    </citation>
    <scope>NUCLEOTIDE SEQUENCE [LARGE SCALE GENOMIC DNA]</scope>
</reference>
<reference evidence="3" key="2">
    <citation type="submission" date="2017-12" db="EMBL/GenBank/DDBJ databases">
        <title>Genome sequence of the Bar-tailed Godwit (Limosa lapponica baueri).</title>
        <authorList>
            <person name="Lima N.C.B."/>
            <person name="Parody-Merino A.M."/>
            <person name="Battley P.F."/>
            <person name="Fidler A.E."/>
            <person name="Prosdocimi F."/>
        </authorList>
    </citation>
    <scope>NUCLEOTIDE SEQUENCE [LARGE SCALE GENOMIC DNA]</scope>
</reference>
<accession>A0A2I0T5S2</accession>
<feature type="region of interest" description="Disordered" evidence="1">
    <location>
        <begin position="38"/>
        <end position="97"/>
    </location>
</feature>
<sequence length="97" mass="10115">MIYSCFAEARAAQAAGDIPSNTSAGEIKQSACRGQAGQKASLNIPSTFPGATGWGMLRASRPGPPPPKPSHLSFPPPGCPTRWTPSRSSPPCHRRGC</sequence>
<feature type="compositionally biased region" description="Low complexity" evidence="1">
    <location>
        <begin position="80"/>
        <end position="91"/>
    </location>
</feature>
<dbReference type="AlphaFoldDB" id="A0A2I0T5S2"/>
<evidence type="ECO:0000313" key="2">
    <source>
        <dbReference type="EMBL" id="PKU29128.1"/>
    </source>
</evidence>
<keyword evidence="3" id="KW-1185">Reference proteome</keyword>
<protein>
    <submittedName>
        <fullName evidence="2">Uncharacterized protein</fullName>
    </submittedName>
</protein>
<feature type="compositionally biased region" description="Pro residues" evidence="1">
    <location>
        <begin position="62"/>
        <end position="79"/>
    </location>
</feature>